<feature type="domain" description="PAS" evidence="10">
    <location>
        <begin position="769"/>
        <end position="839"/>
    </location>
</feature>
<sequence length="1666" mass="184455">MSPAAPAPAPAALHVLCATAARALARPVRITLHDVRGRSTWTADAGPDGGATPTLDETAAHCVPFGGALAKGTLHVGGAPCDHAARALAESFAALAGATLADDEAARLRARLAEQARHADEMQALAALGSYEWHVAEDRLEWSAEQLRIHGLDARTHPRTFDDFLACVHPDDRDVIAAQTQQMLRDGRAEATYRVVRPDGETRTLYARSEVVRGEDGRPARVVGTSLDVTPLHEVERELRAANERLEQRVAERTIALQRSEEHFRRMIEHAHDLIVIMDETGVTRYGSPSVRHILGYAPEEYQDTSLVSFFHPDDAPRVVAWLGALAARPGETHRIEFRFRHAAGHWVDLEAVCATSAGYRPGTGHVINVRDVTERRRAEEELRRSEEYFRTLTENSHDIIVVIDGDTGQLTYQTPSMQRILGYAPEDLEGRNAFSLVHPDDLGRVIPEIAAAVAQPGVTRHAEYRYRHKDGSWRHLETYGRTLSPTSAAQGLVFNTRDVTERTRADEALRESEARYRSLIEQLPAIIYTASVEAGNPTLFTSPQSERLLGFSEAEWLENPRLWLERIHEEDRARVEADWDAAHAAGRRFAAEYRMVTRDGRVLWFRDEAVLQCDAQGRPLYIQGVMLDVTERREAERALQASEEHFRRLIENGSDLLIISDVAGPLTYVSPSAERLLGYSPAEMLGAVPLDFVHPDDVPRIHAVLQAAGAEPGSIRPVDFRMRHRDGSWRRFQSLARTLLPDAAGAGIVCNARDVTEQRAAEEALARSEEHFRRLIENGSDLLMISSPEFALTYVSPSVERLLGYTPEEMLLKTPHDLVHPDDADAVVAVTSAILAEPGTVRRMAWRIRHKNGSWRLIDAIGRTLDPHSAAAGVVCNGRDVTEQRAAEEALQRSEEHFRALIEHSYDLVQVIDAQGHIAYTGPSVQRLLGYTPEEIAGMTIPDFMHPDDLPAAGELVARILSNPGTSGSLEYRVRHKDGSWRWLEAWARTLSPTSAEQGLVANARDVTDRKASERALQESEEHFRRMIEHGSDLLLISRRDGRLTYASPSVERVLGWTPEEMIAASPEELLHPDDLAHVMASMRRAAEAPGEIHHVDFRVRHRAGGWRRFEALARALAADRPEAGVVCNARDVTEQRAAEEALQRSEEHFRRLIENGSDLLMIAASDLALTYVSPSAQRLLGYSPAEMIGCRPDDLLHPDDTCALEENMRRVALDPTYVTRATWRIRHRDGTWRLFEALGRSLPLADGSVGFLVNGRDITDRVAAEEALRRASAEAEQAREEAERANRAKSEFLSRMSHELRTPLNSILGFAQVLEDLELPAEYRGGVRHILNGGRHLLNLINEVLDIARIEAAEQPMSIEPVRAEGVIREAIDIVRPLAEQRGVWVAELPHPSAQRFVRADRQRLTQVLLNLLSNAVKYNRPEGAVRIGCEPVRGADGRESLRIRVHDQGAGIDAALRDQLFVPFARLGAEHTGVEGTGLGLALSQRLAQAMGGTLFLERSDAEGSVFAVDLPTTDGPLAALPIVATRADAAAGTHSAATLLYVEDNLANLSLVETILLPRPQWRVLPALQGRLGLELAAQHRPDVILLDLHLPDLSGREVLRALRADARTAEIPVVVISADATPRTRAALEEDGVAAFLTKPLDVRAFLATVERVLAGRPRRP</sequence>
<feature type="domain" description="PAC" evidence="11">
    <location>
        <begin position="461"/>
        <end position="512"/>
    </location>
</feature>
<dbReference type="SMART" id="SM00387">
    <property type="entry name" value="HATPase_c"/>
    <property type="match status" value="1"/>
</dbReference>
<evidence type="ECO:0000259" key="11">
    <source>
        <dbReference type="PROSITE" id="PS50113"/>
    </source>
</evidence>
<keyword evidence="3 6" id="KW-0597">Phosphoprotein</keyword>
<keyword evidence="4" id="KW-0808">Transferase</keyword>
<dbReference type="Pfam" id="PF08448">
    <property type="entry name" value="PAS_4"/>
    <property type="match status" value="1"/>
</dbReference>
<keyword evidence="5" id="KW-0418">Kinase</keyword>
<dbReference type="Gene3D" id="1.10.287.130">
    <property type="match status" value="1"/>
</dbReference>
<dbReference type="Pfam" id="PF08447">
    <property type="entry name" value="PAS_3"/>
    <property type="match status" value="8"/>
</dbReference>
<gene>
    <name evidence="12" type="ORF">rosag_13660</name>
</gene>
<dbReference type="Gene3D" id="3.30.450.20">
    <property type="entry name" value="PAS domain"/>
    <property type="match status" value="9"/>
</dbReference>
<dbReference type="InterPro" id="IPR003594">
    <property type="entry name" value="HATPase_dom"/>
</dbReference>
<dbReference type="InterPro" id="IPR013655">
    <property type="entry name" value="PAS_fold_3"/>
</dbReference>
<dbReference type="InterPro" id="IPR036890">
    <property type="entry name" value="HATPase_C_sf"/>
</dbReference>
<accession>A0AA37V9X2</accession>
<dbReference type="NCBIfam" id="TIGR00229">
    <property type="entry name" value="sensory_box"/>
    <property type="match status" value="8"/>
</dbReference>
<dbReference type="InterPro" id="IPR013656">
    <property type="entry name" value="PAS_4"/>
</dbReference>
<organism evidence="12 13">
    <name type="scientific">Roseisolibacter agri</name>
    <dbReference type="NCBI Taxonomy" id="2014610"/>
    <lineage>
        <taxon>Bacteria</taxon>
        <taxon>Pseudomonadati</taxon>
        <taxon>Gemmatimonadota</taxon>
        <taxon>Gemmatimonadia</taxon>
        <taxon>Gemmatimonadales</taxon>
        <taxon>Gemmatimonadaceae</taxon>
        <taxon>Roseisolibacter</taxon>
    </lineage>
</organism>
<dbReference type="PROSITE" id="PS50112">
    <property type="entry name" value="PAS"/>
    <property type="match status" value="8"/>
</dbReference>
<comment type="caution">
    <text evidence="12">The sequence shown here is derived from an EMBL/GenBank/DDBJ whole genome shotgun (WGS) entry which is preliminary data.</text>
</comment>
<dbReference type="SMART" id="SM00388">
    <property type="entry name" value="HisKA"/>
    <property type="match status" value="1"/>
</dbReference>
<name>A0AA37V9X2_9BACT</name>
<feature type="domain" description="PAS" evidence="10">
    <location>
        <begin position="1147"/>
        <end position="1217"/>
    </location>
</feature>
<feature type="domain" description="PAS" evidence="10">
    <location>
        <begin position="513"/>
        <end position="577"/>
    </location>
</feature>
<dbReference type="CDD" id="cd00130">
    <property type="entry name" value="PAS"/>
    <property type="match status" value="8"/>
</dbReference>
<evidence type="ECO:0000259" key="8">
    <source>
        <dbReference type="PROSITE" id="PS50109"/>
    </source>
</evidence>
<dbReference type="CDD" id="cd00082">
    <property type="entry name" value="HisKA"/>
    <property type="match status" value="1"/>
</dbReference>
<dbReference type="SUPFAM" id="SSF55874">
    <property type="entry name" value="ATPase domain of HSP90 chaperone/DNA topoisomerase II/histidine kinase"/>
    <property type="match status" value="1"/>
</dbReference>
<dbReference type="RefSeq" id="WP_284349297.1">
    <property type="nucleotide sequence ID" value="NZ_BRXS01000002.1"/>
</dbReference>
<evidence type="ECO:0000313" key="12">
    <source>
        <dbReference type="EMBL" id="GLC24853.1"/>
    </source>
</evidence>
<dbReference type="SUPFAM" id="SSF47384">
    <property type="entry name" value="Homodimeric domain of signal transducing histidine kinase"/>
    <property type="match status" value="1"/>
</dbReference>
<dbReference type="PROSITE" id="PS50109">
    <property type="entry name" value="HIS_KIN"/>
    <property type="match status" value="1"/>
</dbReference>
<feature type="domain" description="PAS" evidence="10">
    <location>
        <begin position="1021"/>
        <end position="1091"/>
    </location>
</feature>
<comment type="catalytic activity">
    <reaction evidence="1">
        <text>ATP + protein L-histidine = ADP + protein N-phospho-L-histidine.</text>
        <dbReference type="EC" id="2.7.13.3"/>
    </reaction>
</comment>
<evidence type="ECO:0000256" key="2">
    <source>
        <dbReference type="ARBA" id="ARBA00012438"/>
    </source>
</evidence>
<evidence type="ECO:0000259" key="10">
    <source>
        <dbReference type="PROSITE" id="PS50112"/>
    </source>
</evidence>
<dbReference type="SMART" id="SM00448">
    <property type="entry name" value="REC"/>
    <property type="match status" value="1"/>
</dbReference>
<proteinExistence type="predicted"/>
<evidence type="ECO:0000259" key="9">
    <source>
        <dbReference type="PROSITE" id="PS50110"/>
    </source>
</evidence>
<evidence type="ECO:0000256" key="7">
    <source>
        <dbReference type="SAM" id="Coils"/>
    </source>
</evidence>
<dbReference type="PROSITE" id="PS50113">
    <property type="entry name" value="PAC"/>
    <property type="match status" value="9"/>
</dbReference>
<feature type="domain" description="PAC" evidence="11">
    <location>
        <begin position="969"/>
        <end position="1020"/>
    </location>
</feature>
<dbReference type="InterPro" id="IPR003661">
    <property type="entry name" value="HisK_dim/P_dom"/>
</dbReference>
<dbReference type="InterPro" id="IPR000700">
    <property type="entry name" value="PAS-assoc_C"/>
</dbReference>
<feature type="modified residue" description="4-aspartylphosphate" evidence="6">
    <location>
        <position position="1592"/>
    </location>
</feature>
<dbReference type="SMART" id="SM00091">
    <property type="entry name" value="PAS"/>
    <property type="match status" value="8"/>
</dbReference>
<dbReference type="InterPro" id="IPR004358">
    <property type="entry name" value="Sig_transdc_His_kin-like_C"/>
</dbReference>
<dbReference type="Pfam" id="PF00072">
    <property type="entry name" value="Response_reg"/>
    <property type="match status" value="1"/>
</dbReference>
<evidence type="ECO:0000313" key="13">
    <source>
        <dbReference type="Proteomes" id="UP001161325"/>
    </source>
</evidence>
<feature type="coiled-coil region" evidence="7">
    <location>
        <begin position="232"/>
        <end position="263"/>
    </location>
</feature>
<dbReference type="InterPro" id="IPR005467">
    <property type="entry name" value="His_kinase_dom"/>
</dbReference>
<keyword evidence="7" id="KW-0175">Coiled coil</keyword>
<dbReference type="PANTHER" id="PTHR43304:SF1">
    <property type="entry name" value="PAC DOMAIN-CONTAINING PROTEIN"/>
    <property type="match status" value="1"/>
</dbReference>
<dbReference type="InterPro" id="IPR036097">
    <property type="entry name" value="HisK_dim/P_sf"/>
</dbReference>
<evidence type="ECO:0000256" key="6">
    <source>
        <dbReference type="PROSITE-ProRule" id="PRU00169"/>
    </source>
</evidence>
<protein>
    <recommendedName>
        <fullName evidence="2">histidine kinase</fullName>
        <ecNumber evidence="2">2.7.13.3</ecNumber>
    </recommendedName>
</protein>
<dbReference type="InterPro" id="IPR035965">
    <property type="entry name" value="PAS-like_dom_sf"/>
</dbReference>
<dbReference type="PROSITE" id="PS50110">
    <property type="entry name" value="RESPONSE_REGULATORY"/>
    <property type="match status" value="1"/>
</dbReference>
<feature type="domain" description="PAS" evidence="10">
    <location>
        <begin position="895"/>
        <end position="965"/>
    </location>
</feature>
<feature type="domain" description="PAC" evidence="11">
    <location>
        <begin position="1095"/>
        <end position="1146"/>
    </location>
</feature>
<dbReference type="GO" id="GO:0000155">
    <property type="term" value="F:phosphorelay sensor kinase activity"/>
    <property type="evidence" value="ECO:0007669"/>
    <property type="project" value="InterPro"/>
</dbReference>
<feature type="domain" description="PAC" evidence="11">
    <location>
        <begin position="843"/>
        <end position="894"/>
    </location>
</feature>
<feature type="domain" description="PAS" evidence="10">
    <location>
        <begin position="386"/>
        <end position="457"/>
    </location>
</feature>
<dbReference type="SUPFAM" id="SSF55785">
    <property type="entry name" value="PYP-like sensor domain (PAS domain)"/>
    <property type="match status" value="9"/>
</dbReference>
<dbReference type="InterPro" id="IPR011006">
    <property type="entry name" value="CheY-like_superfamily"/>
</dbReference>
<evidence type="ECO:0000256" key="3">
    <source>
        <dbReference type="ARBA" id="ARBA00022553"/>
    </source>
</evidence>
<dbReference type="Gene3D" id="2.10.70.100">
    <property type="match status" value="1"/>
</dbReference>
<feature type="domain" description="Histidine kinase" evidence="8">
    <location>
        <begin position="1297"/>
        <end position="1518"/>
    </location>
</feature>
<dbReference type="PRINTS" id="PR00344">
    <property type="entry name" value="BCTRLSENSOR"/>
</dbReference>
<dbReference type="SMART" id="SM00086">
    <property type="entry name" value="PAC"/>
    <property type="match status" value="9"/>
</dbReference>
<feature type="domain" description="PAC" evidence="11">
    <location>
        <begin position="590"/>
        <end position="642"/>
    </location>
</feature>
<dbReference type="Gene3D" id="3.30.565.10">
    <property type="entry name" value="Histidine kinase-like ATPase, C-terminal domain"/>
    <property type="match status" value="1"/>
</dbReference>
<feature type="coiled-coil region" evidence="7">
    <location>
        <begin position="1263"/>
        <end position="1297"/>
    </location>
</feature>
<evidence type="ECO:0000256" key="4">
    <source>
        <dbReference type="ARBA" id="ARBA00022679"/>
    </source>
</evidence>
<dbReference type="Pfam" id="PF02518">
    <property type="entry name" value="HATPase_c"/>
    <property type="match status" value="1"/>
</dbReference>
<feature type="domain" description="PAC" evidence="11">
    <location>
        <begin position="334"/>
        <end position="385"/>
    </location>
</feature>
<dbReference type="Proteomes" id="UP001161325">
    <property type="component" value="Unassembled WGS sequence"/>
</dbReference>
<dbReference type="Pfam" id="PF00512">
    <property type="entry name" value="HisKA"/>
    <property type="match status" value="1"/>
</dbReference>
<dbReference type="InterPro" id="IPR052162">
    <property type="entry name" value="Sensor_kinase/Photoreceptor"/>
</dbReference>
<dbReference type="PANTHER" id="PTHR43304">
    <property type="entry name" value="PHYTOCHROME-LIKE PROTEIN CPH1"/>
    <property type="match status" value="1"/>
</dbReference>
<feature type="domain" description="Response regulatory" evidence="9">
    <location>
        <begin position="1542"/>
        <end position="1659"/>
    </location>
</feature>
<feature type="domain" description="PAC" evidence="11">
    <location>
        <begin position="189"/>
        <end position="241"/>
    </location>
</feature>
<reference evidence="12" key="1">
    <citation type="submission" date="2022-08" db="EMBL/GenBank/DDBJ databases">
        <title>Draft genome sequencing of Roseisolibacter agri AW1220.</title>
        <authorList>
            <person name="Tobiishi Y."/>
            <person name="Tonouchi A."/>
        </authorList>
    </citation>
    <scope>NUCLEOTIDE SEQUENCE</scope>
    <source>
        <strain evidence="12">AW1220</strain>
    </source>
</reference>
<evidence type="ECO:0000256" key="5">
    <source>
        <dbReference type="ARBA" id="ARBA00022777"/>
    </source>
</evidence>
<dbReference type="InterPro" id="IPR001610">
    <property type="entry name" value="PAC"/>
</dbReference>
<dbReference type="InterPro" id="IPR000014">
    <property type="entry name" value="PAS"/>
</dbReference>
<dbReference type="EMBL" id="BRXS01000002">
    <property type="protein sequence ID" value="GLC24853.1"/>
    <property type="molecule type" value="Genomic_DNA"/>
</dbReference>
<feature type="domain" description="PAC" evidence="11">
    <location>
        <begin position="717"/>
        <end position="768"/>
    </location>
</feature>
<feature type="domain" description="PAS" evidence="10">
    <location>
        <begin position="260"/>
        <end position="319"/>
    </location>
</feature>
<dbReference type="Gene3D" id="3.40.50.2300">
    <property type="match status" value="1"/>
</dbReference>
<evidence type="ECO:0000256" key="1">
    <source>
        <dbReference type="ARBA" id="ARBA00000085"/>
    </source>
</evidence>
<dbReference type="EC" id="2.7.13.3" evidence="2"/>
<feature type="domain" description="PAS" evidence="10">
    <location>
        <begin position="643"/>
        <end position="709"/>
    </location>
</feature>
<keyword evidence="13" id="KW-1185">Reference proteome</keyword>
<feature type="domain" description="PAC" evidence="11">
    <location>
        <begin position="1221"/>
        <end position="1272"/>
    </location>
</feature>
<dbReference type="SUPFAM" id="SSF52172">
    <property type="entry name" value="CheY-like"/>
    <property type="match status" value="1"/>
</dbReference>
<dbReference type="InterPro" id="IPR001789">
    <property type="entry name" value="Sig_transdc_resp-reg_receiver"/>
</dbReference>